<feature type="region of interest" description="Disordered" evidence="12">
    <location>
        <begin position="210"/>
        <end position="242"/>
    </location>
</feature>
<dbReference type="AlphaFoldDB" id="A0A1B7TDU5"/>
<evidence type="ECO:0000256" key="2">
    <source>
        <dbReference type="ARBA" id="ARBA00008344"/>
    </source>
</evidence>
<dbReference type="PROSITE" id="PS51420">
    <property type="entry name" value="RHO"/>
    <property type="match status" value="1"/>
</dbReference>
<keyword evidence="8" id="KW-0564">Palmitate</keyword>
<accession>A0A1B7TDU5</accession>
<evidence type="ECO:0000256" key="10">
    <source>
        <dbReference type="ARBA" id="ARBA00023289"/>
    </source>
</evidence>
<keyword evidence="14" id="KW-1185">Reference proteome</keyword>
<dbReference type="Pfam" id="PF00071">
    <property type="entry name" value="Ras"/>
    <property type="match status" value="1"/>
</dbReference>
<evidence type="ECO:0000256" key="1">
    <source>
        <dbReference type="ARBA" id="ARBA00004193"/>
    </source>
</evidence>
<dbReference type="InterPro" id="IPR027417">
    <property type="entry name" value="P-loop_NTPase"/>
</dbReference>
<feature type="compositionally biased region" description="Polar residues" evidence="12">
    <location>
        <begin position="210"/>
        <end position="230"/>
    </location>
</feature>
<feature type="compositionally biased region" description="Polar residues" evidence="12">
    <location>
        <begin position="282"/>
        <end position="303"/>
    </location>
</feature>
<keyword evidence="6" id="KW-0342">GTP-binding</keyword>
<sequence>MNNNYREYKLVVVGGGGVGKSALTIQLTQNNFVDEYDPTIEDSYRKQCVIDSEVVILDILDTAGQEEYSAMREQYMRTGEGFLLVYSVTSKNSFEELMTYYQQILRVKDSDYVPVFLVGNKADLTDEERQVSFEDGVRMAKQFHAPFLETSAKQNVNVEDAFFGLVQLVRDNGGMYNPYNEEYLLQKQQQQQQQEDEEEAAARGQRIFNQNQNGDDSHLQQFSHSTAYGSSNGGINQGNEDFAFTKENGTATNNINNLNGNVSNNFKNDGSAAERHISNEYGSTNINNKGTNGQFASSNATPDNYQLQNTNTNNRNQQAHTFASDNHNEKTQIQNSSSTNITGSFPAKEHKNEPTKTTQTAKPKPSEDGGCCVIM</sequence>
<dbReference type="Gene3D" id="3.40.50.300">
    <property type="entry name" value="P-loop containing nucleotide triphosphate hydrolases"/>
    <property type="match status" value="1"/>
</dbReference>
<dbReference type="PROSITE" id="PS51419">
    <property type="entry name" value="RAB"/>
    <property type="match status" value="1"/>
</dbReference>
<dbReference type="InterPro" id="IPR001806">
    <property type="entry name" value="Small_GTPase"/>
</dbReference>
<dbReference type="OrthoDB" id="5976022at2759"/>
<dbReference type="PRINTS" id="PR00449">
    <property type="entry name" value="RASTRNSFRMNG"/>
</dbReference>
<proteinExistence type="inferred from homology"/>
<evidence type="ECO:0000256" key="12">
    <source>
        <dbReference type="SAM" id="MobiDB-lite"/>
    </source>
</evidence>
<protein>
    <submittedName>
        <fullName evidence="13">Ras-domain-containing protein</fullName>
    </submittedName>
</protein>
<evidence type="ECO:0000256" key="5">
    <source>
        <dbReference type="ARBA" id="ARBA00022741"/>
    </source>
</evidence>
<evidence type="ECO:0000313" key="14">
    <source>
        <dbReference type="Proteomes" id="UP000092321"/>
    </source>
</evidence>
<dbReference type="SMART" id="SM00175">
    <property type="entry name" value="RAB"/>
    <property type="match status" value="1"/>
</dbReference>
<evidence type="ECO:0000256" key="9">
    <source>
        <dbReference type="ARBA" id="ARBA00023288"/>
    </source>
</evidence>
<dbReference type="GO" id="GO:0005525">
    <property type="term" value="F:GTP binding"/>
    <property type="evidence" value="ECO:0007669"/>
    <property type="project" value="UniProtKB-KW"/>
</dbReference>
<dbReference type="Proteomes" id="UP000092321">
    <property type="component" value="Unassembled WGS sequence"/>
</dbReference>
<dbReference type="InterPro" id="IPR005225">
    <property type="entry name" value="Small_GTP-bd"/>
</dbReference>
<gene>
    <name evidence="13" type="ORF">HANVADRAFT_52717</name>
</gene>
<dbReference type="PROSITE" id="PS51421">
    <property type="entry name" value="RAS"/>
    <property type="match status" value="1"/>
</dbReference>
<comment type="function">
    <text evidence="11">The S.cerevisiae Ras proteins modulate the activity of the adenylate cyclase catalytic subunit and therefore affect the biosynthesis of cyclic-AMP.</text>
</comment>
<dbReference type="SMART" id="SM00176">
    <property type="entry name" value="RAN"/>
    <property type="match status" value="1"/>
</dbReference>
<dbReference type="SMART" id="SM00174">
    <property type="entry name" value="RHO"/>
    <property type="match status" value="1"/>
</dbReference>
<evidence type="ECO:0000256" key="7">
    <source>
        <dbReference type="ARBA" id="ARBA00023136"/>
    </source>
</evidence>
<comment type="similarity">
    <text evidence="2">Belongs to the small GTPase superfamily. Ras family.</text>
</comment>
<organism evidence="13 14">
    <name type="scientific">Hanseniaspora valbyensis NRRL Y-1626</name>
    <dbReference type="NCBI Taxonomy" id="766949"/>
    <lineage>
        <taxon>Eukaryota</taxon>
        <taxon>Fungi</taxon>
        <taxon>Dikarya</taxon>
        <taxon>Ascomycota</taxon>
        <taxon>Saccharomycotina</taxon>
        <taxon>Saccharomycetes</taxon>
        <taxon>Saccharomycodales</taxon>
        <taxon>Saccharomycodaceae</taxon>
        <taxon>Hanseniaspora</taxon>
    </lineage>
</organism>
<evidence type="ECO:0000256" key="3">
    <source>
        <dbReference type="ARBA" id="ARBA00022475"/>
    </source>
</evidence>
<evidence type="ECO:0000256" key="4">
    <source>
        <dbReference type="ARBA" id="ARBA00022481"/>
    </source>
</evidence>
<keyword evidence="7" id="KW-0472">Membrane</keyword>
<comment type="caution">
    <text evidence="13">The sequence shown here is derived from an EMBL/GenBank/DDBJ whole genome shotgun (WGS) entry which is preliminary data.</text>
</comment>
<dbReference type="EMBL" id="LXPE01000012">
    <property type="protein sequence ID" value="OBA26932.1"/>
    <property type="molecule type" value="Genomic_DNA"/>
</dbReference>
<dbReference type="FunFam" id="3.40.50.300:FF:000080">
    <property type="entry name" value="Ras-like GTPase Ras1"/>
    <property type="match status" value="1"/>
</dbReference>
<evidence type="ECO:0000256" key="8">
    <source>
        <dbReference type="ARBA" id="ARBA00023139"/>
    </source>
</evidence>
<feature type="compositionally biased region" description="Polar residues" evidence="12">
    <location>
        <begin position="324"/>
        <end position="343"/>
    </location>
</feature>
<dbReference type="GO" id="GO:0007165">
    <property type="term" value="P:signal transduction"/>
    <property type="evidence" value="ECO:0007669"/>
    <property type="project" value="InterPro"/>
</dbReference>
<keyword evidence="3" id="KW-1003">Cell membrane</keyword>
<keyword evidence="9" id="KW-0449">Lipoprotein</keyword>
<evidence type="ECO:0000313" key="13">
    <source>
        <dbReference type="EMBL" id="OBA26932.1"/>
    </source>
</evidence>
<evidence type="ECO:0000256" key="6">
    <source>
        <dbReference type="ARBA" id="ARBA00023134"/>
    </source>
</evidence>
<keyword evidence="4" id="KW-0488">Methylation</keyword>
<name>A0A1B7TDU5_9ASCO</name>
<dbReference type="GO" id="GO:0005886">
    <property type="term" value="C:plasma membrane"/>
    <property type="evidence" value="ECO:0007669"/>
    <property type="project" value="UniProtKB-SubCell"/>
</dbReference>
<feature type="region of interest" description="Disordered" evidence="12">
    <location>
        <begin position="282"/>
        <end position="311"/>
    </location>
</feature>
<keyword evidence="5" id="KW-0547">Nucleotide-binding</keyword>
<keyword evidence="10" id="KW-0636">Prenylation</keyword>
<dbReference type="SUPFAM" id="SSF52540">
    <property type="entry name" value="P-loop containing nucleoside triphosphate hydrolases"/>
    <property type="match status" value="1"/>
</dbReference>
<feature type="region of interest" description="Disordered" evidence="12">
    <location>
        <begin position="324"/>
        <end position="375"/>
    </location>
</feature>
<dbReference type="InterPro" id="IPR020849">
    <property type="entry name" value="Small_GTPase_Ras-type"/>
</dbReference>
<dbReference type="SMART" id="SM00173">
    <property type="entry name" value="RAS"/>
    <property type="match status" value="1"/>
</dbReference>
<reference evidence="14" key="1">
    <citation type="journal article" date="2016" name="Proc. Natl. Acad. Sci. U.S.A.">
        <title>Comparative genomics of biotechnologically important yeasts.</title>
        <authorList>
            <person name="Riley R."/>
            <person name="Haridas S."/>
            <person name="Wolfe K.H."/>
            <person name="Lopes M.R."/>
            <person name="Hittinger C.T."/>
            <person name="Goeker M."/>
            <person name="Salamov A.A."/>
            <person name="Wisecaver J.H."/>
            <person name="Long T.M."/>
            <person name="Calvey C.H."/>
            <person name="Aerts A.L."/>
            <person name="Barry K.W."/>
            <person name="Choi C."/>
            <person name="Clum A."/>
            <person name="Coughlan A.Y."/>
            <person name="Deshpande S."/>
            <person name="Douglass A.P."/>
            <person name="Hanson S.J."/>
            <person name="Klenk H.-P."/>
            <person name="LaButti K.M."/>
            <person name="Lapidus A."/>
            <person name="Lindquist E.A."/>
            <person name="Lipzen A.M."/>
            <person name="Meier-Kolthoff J.P."/>
            <person name="Ohm R.A."/>
            <person name="Otillar R.P."/>
            <person name="Pangilinan J.L."/>
            <person name="Peng Y."/>
            <person name="Rokas A."/>
            <person name="Rosa C.A."/>
            <person name="Scheuner C."/>
            <person name="Sibirny A.A."/>
            <person name="Slot J.C."/>
            <person name="Stielow J.B."/>
            <person name="Sun H."/>
            <person name="Kurtzman C.P."/>
            <person name="Blackwell M."/>
            <person name="Grigoriev I.V."/>
            <person name="Jeffries T.W."/>
        </authorList>
    </citation>
    <scope>NUCLEOTIDE SEQUENCE [LARGE SCALE GENOMIC DNA]</scope>
    <source>
        <strain evidence="14">NRRL Y-1626</strain>
    </source>
</reference>
<dbReference type="GO" id="GO:0003924">
    <property type="term" value="F:GTPase activity"/>
    <property type="evidence" value="ECO:0007669"/>
    <property type="project" value="InterPro"/>
</dbReference>
<comment type="subcellular location">
    <subcellularLocation>
        <location evidence="1">Cell membrane</location>
        <topology evidence="1">Lipid-anchor</topology>
    </subcellularLocation>
</comment>
<dbReference type="PANTHER" id="PTHR24070">
    <property type="entry name" value="RAS, DI-RAS, AND RHEB FAMILY MEMBERS OF SMALL GTPASE SUPERFAMILY"/>
    <property type="match status" value="1"/>
</dbReference>
<dbReference type="NCBIfam" id="TIGR00231">
    <property type="entry name" value="small_GTP"/>
    <property type="match status" value="1"/>
</dbReference>
<dbReference type="GO" id="GO:0097271">
    <property type="term" value="P:protein localization to bud neck"/>
    <property type="evidence" value="ECO:0007669"/>
    <property type="project" value="UniProtKB-ARBA"/>
</dbReference>
<evidence type="ECO:0000256" key="11">
    <source>
        <dbReference type="ARBA" id="ARBA00059851"/>
    </source>
</evidence>